<gene>
    <name evidence="1" type="ORF">QVD17_27807</name>
</gene>
<keyword evidence="2" id="KW-1185">Reference proteome</keyword>
<dbReference type="Proteomes" id="UP001229421">
    <property type="component" value="Unassembled WGS sequence"/>
</dbReference>
<proteinExistence type="predicted"/>
<dbReference type="AlphaFoldDB" id="A0AAD8KDX1"/>
<sequence>MKIKNPRRLYGNNIWNARIDSSLNYLSSLAINSALNKQTNKQTLVTTQTIRLYLISLLQFSFYDLT</sequence>
<protein>
    <submittedName>
        <fullName evidence="1">Uncharacterized protein</fullName>
    </submittedName>
</protein>
<name>A0AAD8KDX1_TARER</name>
<evidence type="ECO:0000313" key="2">
    <source>
        <dbReference type="Proteomes" id="UP001229421"/>
    </source>
</evidence>
<comment type="caution">
    <text evidence="1">The sequence shown here is derived from an EMBL/GenBank/DDBJ whole genome shotgun (WGS) entry which is preliminary data.</text>
</comment>
<dbReference type="EMBL" id="JAUHHV010000007">
    <property type="protein sequence ID" value="KAK1418662.1"/>
    <property type="molecule type" value="Genomic_DNA"/>
</dbReference>
<evidence type="ECO:0000313" key="1">
    <source>
        <dbReference type="EMBL" id="KAK1418662.1"/>
    </source>
</evidence>
<accession>A0AAD8KDX1</accession>
<organism evidence="1 2">
    <name type="scientific">Tagetes erecta</name>
    <name type="common">African marigold</name>
    <dbReference type="NCBI Taxonomy" id="13708"/>
    <lineage>
        <taxon>Eukaryota</taxon>
        <taxon>Viridiplantae</taxon>
        <taxon>Streptophyta</taxon>
        <taxon>Embryophyta</taxon>
        <taxon>Tracheophyta</taxon>
        <taxon>Spermatophyta</taxon>
        <taxon>Magnoliopsida</taxon>
        <taxon>eudicotyledons</taxon>
        <taxon>Gunneridae</taxon>
        <taxon>Pentapetalae</taxon>
        <taxon>asterids</taxon>
        <taxon>campanulids</taxon>
        <taxon>Asterales</taxon>
        <taxon>Asteraceae</taxon>
        <taxon>Asteroideae</taxon>
        <taxon>Heliantheae alliance</taxon>
        <taxon>Tageteae</taxon>
        <taxon>Tagetes</taxon>
    </lineage>
</organism>
<reference evidence="1" key="1">
    <citation type="journal article" date="2023" name="bioRxiv">
        <title>Improved chromosome-level genome assembly for marigold (Tagetes erecta).</title>
        <authorList>
            <person name="Jiang F."/>
            <person name="Yuan L."/>
            <person name="Wang S."/>
            <person name="Wang H."/>
            <person name="Xu D."/>
            <person name="Wang A."/>
            <person name="Fan W."/>
        </authorList>
    </citation>
    <scope>NUCLEOTIDE SEQUENCE</scope>
    <source>
        <strain evidence="1">WSJ</strain>
        <tissue evidence="1">Leaf</tissue>
    </source>
</reference>